<evidence type="ECO:0000313" key="2">
    <source>
        <dbReference type="Proteomes" id="UP001595859"/>
    </source>
</evidence>
<name>A0ABV9RVQ5_9PSEU</name>
<keyword evidence="2" id="KW-1185">Reference proteome</keyword>
<reference evidence="2" key="1">
    <citation type="journal article" date="2019" name="Int. J. Syst. Evol. Microbiol.">
        <title>The Global Catalogue of Microorganisms (GCM) 10K type strain sequencing project: providing services to taxonomists for standard genome sequencing and annotation.</title>
        <authorList>
            <consortium name="The Broad Institute Genomics Platform"/>
            <consortium name="The Broad Institute Genome Sequencing Center for Infectious Disease"/>
            <person name="Wu L."/>
            <person name="Ma J."/>
        </authorList>
    </citation>
    <scope>NUCLEOTIDE SEQUENCE [LARGE SCALE GENOMIC DNA]</scope>
    <source>
        <strain evidence="2">ZS-22-S1</strain>
    </source>
</reference>
<dbReference type="RefSeq" id="WP_378054963.1">
    <property type="nucleotide sequence ID" value="NZ_JBHSIS010000002.1"/>
</dbReference>
<gene>
    <name evidence="1" type="ORF">ACFPCV_05840</name>
</gene>
<evidence type="ECO:0000313" key="1">
    <source>
        <dbReference type="EMBL" id="MFC4853017.1"/>
    </source>
</evidence>
<sequence length="80" mass="8687">MTDIQVTYDEAANAAYIYFDPGPPGAKVAHMYSCDPIEAGMINIDFDEDGRIIGVEVLAADAKLPQSLIDQAQRIGIDRT</sequence>
<dbReference type="InterPro" id="IPR019270">
    <property type="entry name" value="DUF2283"/>
</dbReference>
<organism evidence="1 2">
    <name type="scientific">Actinophytocola glycyrrhizae</name>
    <dbReference type="NCBI Taxonomy" id="2044873"/>
    <lineage>
        <taxon>Bacteria</taxon>
        <taxon>Bacillati</taxon>
        <taxon>Actinomycetota</taxon>
        <taxon>Actinomycetes</taxon>
        <taxon>Pseudonocardiales</taxon>
        <taxon>Pseudonocardiaceae</taxon>
    </lineage>
</organism>
<accession>A0ABV9RVQ5</accession>
<dbReference type="Proteomes" id="UP001595859">
    <property type="component" value="Unassembled WGS sequence"/>
</dbReference>
<dbReference type="EMBL" id="JBHSIS010000002">
    <property type="protein sequence ID" value="MFC4853017.1"/>
    <property type="molecule type" value="Genomic_DNA"/>
</dbReference>
<comment type="caution">
    <text evidence="1">The sequence shown here is derived from an EMBL/GenBank/DDBJ whole genome shotgun (WGS) entry which is preliminary data.</text>
</comment>
<protein>
    <submittedName>
        <fullName evidence="1">DUF2283 domain-containing protein</fullName>
    </submittedName>
</protein>
<dbReference type="Pfam" id="PF10049">
    <property type="entry name" value="DUF2283"/>
    <property type="match status" value="1"/>
</dbReference>
<proteinExistence type="predicted"/>